<evidence type="ECO:0000256" key="1">
    <source>
        <dbReference type="SAM" id="Coils"/>
    </source>
</evidence>
<sequence>MGKPKKREGQAPEDTDGTQSAGRPQRIDPRDGSADQETTLDMVLQAIRESREALEQKIDNLTVDLSLLRDDHRRLTERV</sequence>
<keyword evidence="1" id="KW-0175">Coiled coil</keyword>
<dbReference type="Proteomes" id="UP001066276">
    <property type="component" value="Chromosome 1_2"/>
</dbReference>
<reference evidence="3" key="1">
    <citation type="journal article" date="2022" name="bioRxiv">
        <title>Sequencing and chromosome-scale assembly of the giantPleurodeles waltlgenome.</title>
        <authorList>
            <person name="Brown T."/>
            <person name="Elewa A."/>
            <person name="Iarovenko S."/>
            <person name="Subramanian E."/>
            <person name="Araus A.J."/>
            <person name="Petzold A."/>
            <person name="Susuki M."/>
            <person name="Suzuki K.-i.T."/>
            <person name="Hayashi T."/>
            <person name="Toyoda A."/>
            <person name="Oliveira C."/>
            <person name="Osipova E."/>
            <person name="Leigh N.D."/>
            <person name="Simon A."/>
            <person name="Yun M.H."/>
        </authorList>
    </citation>
    <scope>NUCLEOTIDE SEQUENCE</scope>
    <source>
        <strain evidence="3">20211129_DDA</strain>
        <tissue evidence="3">Liver</tissue>
    </source>
</reference>
<evidence type="ECO:0000313" key="3">
    <source>
        <dbReference type="EMBL" id="KAJ1205029.1"/>
    </source>
</evidence>
<gene>
    <name evidence="3" type="ORF">NDU88_000464</name>
</gene>
<feature type="coiled-coil region" evidence="1">
    <location>
        <begin position="44"/>
        <end position="78"/>
    </location>
</feature>
<organism evidence="3 4">
    <name type="scientific">Pleurodeles waltl</name>
    <name type="common">Iberian ribbed newt</name>
    <dbReference type="NCBI Taxonomy" id="8319"/>
    <lineage>
        <taxon>Eukaryota</taxon>
        <taxon>Metazoa</taxon>
        <taxon>Chordata</taxon>
        <taxon>Craniata</taxon>
        <taxon>Vertebrata</taxon>
        <taxon>Euteleostomi</taxon>
        <taxon>Amphibia</taxon>
        <taxon>Batrachia</taxon>
        <taxon>Caudata</taxon>
        <taxon>Salamandroidea</taxon>
        <taxon>Salamandridae</taxon>
        <taxon>Pleurodelinae</taxon>
        <taxon>Pleurodeles</taxon>
    </lineage>
</organism>
<accession>A0AAV7VYH7</accession>
<comment type="caution">
    <text evidence="3">The sequence shown here is derived from an EMBL/GenBank/DDBJ whole genome shotgun (WGS) entry which is preliminary data.</text>
</comment>
<evidence type="ECO:0000313" key="4">
    <source>
        <dbReference type="Proteomes" id="UP001066276"/>
    </source>
</evidence>
<evidence type="ECO:0000256" key="2">
    <source>
        <dbReference type="SAM" id="MobiDB-lite"/>
    </source>
</evidence>
<protein>
    <submittedName>
        <fullName evidence="3">Uncharacterized protein</fullName>
    </submittedName>
</protein>
<dbReference type="EMBL" id="JANPWB010000002">
    <property type="protein sequence ID" value="KAJ1205029.1"/>
    <property type="molecule type" value="Genomic_DNA"/>
</dbReference>
<feature type="region of interest" description="Disordered" evidence="2">
    <location>
        <begin position="1"/>
        <end position="38"/>
    </location>
</feature>
<keyword evidence="4" id="KW-1185">Reference proteome</keyword>
<proteinExistence type="predicted"/>
<dbReference type="AlphaFoldDB" id="A0AAV7VYH7"/>
<name>A0AAV7VYH7_PLEWA</name>